<evidence type="ECO:0000313" key="3">
    <source>
        <dbReference type="Proteomes" id="UP000299102"/>
    </source>
</evidence>
<accession>A0A4C1SPY2</accession>
<keyword evidence="3" id="KW-1185">Reference proteome</keyword>
<dbReference type="EMBL" id="BGZK01000013">
    <property type="protein sequence ID" value="GBP04182.1"/>
    <property type="molecule type" value="Genomic_DNA"/>
</dbReference>
<evidence type="ECO:0000256" key="1">
    <source>
        <dbReference type="SAM" id="MobiDB-lite"/>
    </source>
</evidence>
<dbReference type="AlphaFoldDB" id="A0A4C1SPY2"/>
<sequence>MDDWNARAVGLFRRAKTALKSATKHKVMKNANRYGYEPILRTSQKLTSDIVGSGRSRTRLFTVGRRGGMYGSTAAGVCNRTSPTARPSCNLCLTELFRMPEFGFDQFSRSKVIRSYTSTRTHARMYRTHARTHARTYARIHARMHARTHTDTQNDTQTHTQHTVTDTDT</sequence>
<dbReference type="Proteomes" id="UP000299102">
    <property type="component" value="Unassembled WGS sequence"/>
</dbReference>
<evidence type="ECO:0000313" key="2">
    <source>
        <dbReference type="EMBL" id="GBP04182.1"/>
    </source>
</evidence>
<reference evidence="2 3" key="1">
    <citation type="journal article" date="2019" name="Commun. Biol.">
        <title>The bagworm genome reveals a unique fibroin gene that provides high tensile strength.</title>
        <authorList>
            <person name="Kono N."/>
            <person name="Nakamura H."/>
            <person name="Ohtoshi R."/>
            <person name="Tomita M."/>
            <person name="Numata K."/>
            <person name="Arakawa K."/>
        </authorList>
    </citation>
    <scope>NUCLEOTIDE SEQUENCE [LARGE SCALE GENOMIC DNA]</scope>
</reference>
<gene>
    <name evidence="2" type="ORF">EVAR_6443_1</name>
</gene>
<organism evidence="2 3">
    <name type="scientific">Eumeta variegata</name>
    <name type="common">Bagworm moth</name>
    <name type="synonym">Eumeta japonica</name>
    <dbReference type="NCBI Taxonomy" id="151549"/>
    <lineage>
        <taxon>Eukaryota</taxon>
        <taxon>Metazoa</taxon>
        <taxon>Ecdysozoa</taxon>
        <taxon>Arthropoda</taxon>
        <taxon>Hexapoda</taxon>
        <taxon>Insecta</taxon>
        <taxon>Pterygota</taxon>
        <taxon>Neoptera</taxon>
        <taxon>Endopterygota</taxon>
        <taxon>Lepidoptera</taxon>
        <taxon>Glossata</taxon>
        <taxon>Ditrysia</taxon>
        <taxon>Tineoidea</taxon>
        <taxon>Psychidae</taxon>
        <taxon>Oiketicinae</taxon>
        <taxon>Eumeta</taxon>
    </lineage>
</organism>
<protein>
    <submittedName>
        <fullName evidence="2">Uncharacterized protein</fullName>
    </submittedName>
</protein>
<feature type="compositionally biased region" description="Low complexity" evidence="1">
    <location>
        <begin position="151"/>
        <end position="169"/>
    </location>
</feature>
<name>A0A4C1SPY2_EUMVA</name>
<proteinExistence type="predicted"/>
<comment type="caution">
    <text evidence="2">The sequence shown here is derived from an EMBL/GenBank/DDBJ whole genome shotgun (WGS) entry which is preliminary data.</text>
</comment>
<feature type="region of interest" description="Disordered" evidence="1">
    <location>
        <begin position="146"/>
        <end position="169"/>
    </location>
</feature>